<reference evidence="2" key="1">
    <citation type="journal article" date="2016" name="Nat. Commun.">
        <title>The channel catfish genome sequence provides insights into the evolution of scale formation in teleosts.</title>
        <authorList>
            <person name="Liu Z."/>
            <person name="Liu S."/>
            <person name="Yao J."/>
            <person name="Bao L."/>
            <person name="Zhang J."/>
            <person name="Li Y."/>
            <person name="Jiang C."/>
            <person name="Sun L."/>
            <person name="Wang R."/>
            <person name="Zhang Y."/>
            <person name="Zhou T."/>
            <person name="Zeng Q."/>
            <person name="Fu Q."/>
            <person name="Gao S."/>
            <person name="Li N."/>
            <person name="Koren S."/>
            <person name="Jiang Y."/>
            <person name="Zimin A."/>
            <person name="Xu P."/>
            <person name="Phillippy A.M."/>
            <person name="Geng X."/>
            <person name="Song L."/>
            <person name="Sun F."/>
            <person name="Li C."/>
            <person name="Wang X."/>
            <person name="Chen A."/>
            <person name="Jin Y."/>
            <person name="Yuan Z."/>
            <person name="Yang Y."/>
            <person name="Tan S."/>
            <person name="Peatman E."/>
            <person name="Lu J."/>
            <person name="Qin Z."/>
            <person name="Dunham R."/>
            <person name="Li Z."/>
            <person name="Sonstegard T."/>
            <person name="Feng J."/>
            <person name="Danzmann R.G."/>
            <person name="Schroeder S."/>
            <person name="Scheffler B."/>
            <person name="Duke M.V."/>
            <person name="Ballard L."/>
            <person name="Kucuktas H."/>
            <person name="Kaltenboeck L."/>
            <person name="Liu H."/>
            <person name="Armbruster J."/>
            <person name="Xie Y."/>
            <person name="Kirby M.L."/>
            <person name="Tian Y."/>
            <person name="Flanagan M.E."/>
            <person name="Mu W."/>
            <person name="Waldbieser G.C."/>
        </authorList>
    </citation>
    <scope>NUCLEOTIDE SEQUENCE [LARGE SCALE GENOMIC DNA]</scope>
    <source>
        <strain evidence="2">SDA103</strain>
    </source>
</reference>
<dbReference type="Proteomes" id="UP000221080">
    <property type="component" value="Chromosome 12"/>
</dbReference>
<sequence>MRQMFVNKVKETEAELKEKERELQDKFEQLKRMHQEEKRKVEEKRQNLEEEMNAFNRRKVAAETLSLSQPLKNDKDKKN</sequence>
<reference evidence="3" key="2">
    <citation type="submission" date="2025-08" db="UniProtKB">
        <authorList>
            <consortium name="RefSeq"/>
        </authorList>
    </citation>
    <scope>IDENTIFICATION</scope>
    <source>
        <tissue evidence="3">Blood</tissue>
    </source>
</reference>
<proteinExistence type="predicted"/>
<keyword evidence="2" id="KW-1185">Reference proteome</keyword>
<name>A0A9F7RR62_ICTPU</name>
<dbReference type="AlphaFoldDB" id="A0A9F7RR62"/>
<protein>
    <submittedName>
        <fullName evidence="3">Septin-8-A-like</fullName>
    </submittedName>
</protein>
<dbReference type="KEGG" id="ipu:128634271"/>
<dbReference type="GeneID" id="128634271"/>
<evidence type="ECO:0000313" key="2">
    <source>
        <dbReference type="Proteomes" id="UP000221080"/>
    </source>
</evidence>
<dbReference type="RefSeq" id="XP_053540608.1">
    <property type="nucleotide sequence ID" value="XM_053684633.1"/>
</dbReference>
<accession>A0A9F7RR62</accession>
<evidence type="ECO:0000256" key="1">
    <source>
        <dbReference type="SAM" id="MobiDB-lite"/>
    </source>
</evidence>
<feature type="region of interest" description="Disordered" evidence="1">
    <location>
        <begin position="60"/>
        <end position="79"/>
    </location>
</feature>
<evidence type="ECO:0000313" key="3">
    <source>
        <dbReference type="RefSeq" id="XP_053540608.1"/>
    </source>
</evidence>
<gene>
    <name evidence="3" type="primary">LOC128634271</name>
</gene>
<organism evidence="2 3">
    <name type="scientific">Ictalurus punctatus</name>
    <name type="common">Channel catfish</name>
    <name type="synonym">Silurus punctatus</name>
    <dbReference type="NCBI Taxonomy" id="7998"/>
    <lineage>
        <taxon>Eukaryota</taxon>
        <taxon>Metazoa</taxon>
        <taxon>Chordata</taxon>
        <taxon>Craniata</taxon>
        <taxon>Vertebrata</taxon>
        <taxon>Euteleostomi</taxon>
        <taxon>Actinopterygii</taxon>
        <taxon>Neopterygii</taxon>
        <taxon>Teleostei</taxon>
        <taxon>Ostariophysi</taxon>
        <taxon>Siluriformes</taxon>
        <taxon>Ictaluridae</taxon>
        <taxon>Ictalurus</taxon>
    </lineage>
</organism>